<keyword evidence="2" id="KW-1185">Reference proteome</keyword>
<accession>A0A484BW53</accession>
<evidence type="ECO:0000313" key="2">
    <source>
        <dbReference type="Proteomes" id="UP000295192"/>
    </source>
</evidence>
<dbReference type="AlphaFoldDB" id="A0A484BW53"/>
<gene>
    <name evidence="1" type="ORF">AWZ03_000602</name>
</gene>
<name>A0A484BW53_DRONA</name>
<sequence>MHYNSMRKAVLMRCLAELPPINQAACGKDSTRLVGTSPTAAMESLSLALGNWRQLKPVNGSSFLKSQHHKFN</sequence>
<protein>
    <submittedName>
        <fullName evidence="1">Uncharacterized protein</fullName>
    </submittedName>
</protein>
<dbReference type="EMBL" id="LSRL02000002">
    <property type="protein sequence ID" value="TDG53059.1"/>
    <property type="molecule type" value="Genomic_DNA"/>
</dbReference>
<dbReference type="Proteomes" id="UP000295192">
    <property type="component" value="Unassembled WGS sequence"/>
</dbReference>
<reference evidence="1 2" key="1">
    <citation type="journal article" date="2019" name="J. Hered.">
        <title>An Improved Genome Assembly for Drosophila navojoa, the Basal Species in the mojavensis Cluster.</title>
        <authorList>
            <person name="Vanderlinde T."/>
            <person name="Dupim E.G."/>
            <person name="Nazario-Yepiz N.O."/>
            <person name="Carvalho A.B."/>
        </authorList>
    </citation>
    <scope>NUCLEOTIDE SEQUENCE [LARGE SCALE GENOMIC DNA]</scope>
    <source>
        <strain evidence="1">Navoj_Jal97</strain>
        <tissue evidence="1">Whole organism</tissue>
    </source>
</reference>
<evidence type="ECO:0000313" key="1">
    <source>
        <dbReference type="EMBL" id="TDG53059.1"/>
    </source>
</evidence>
<comment type="caution">
    <text evidence="1">The sequence shown here is derived from an EMBL/GenBank/DDBJ whole genome shotgun (WGS) entry which is preliminary data.</text>
</comment>
<proteinExistence type="predicted"/>
<organism evidence="1 2">
    <name type="scientific">Drosophila navojoa</name>
    <name type="common">Fruit fly</name>
    <dbReference type="NCBI Taxonomy" id="7232"/>
    <lineage>
        <taxon>Eukaryota</taxon>
        <taxon>Metazoa</taxon>
        <taxon>Ecdysozoa</taxon>
        <taxon>Arthropoda</taxon>
        <taxon>Hexapoda</taxon>
        <taxon>Insecta</taxon>
        <taxon>Pterygota</taxon>
        <taxon>Neoptera</taxon>
        <taxon>Endopterygota</taxon>
        <taxon>Diptera</taxon>
        <taxon>Brachycera</taxon>
        <taxon>Muscomorpha</taxon>
        <taxon>Ephydroidea</taxon>
        <taxon>Drosophilidae</taxon>
        <taxon>Drosophila</taxon>
    </lineage>
</organism>